<gene>
    <name evidence="2" type="ORF">PSON_ATCC_30995.1.T0190171</name>
</gene>
<dbReference type="EMBL" id="CAJJDN010000019">
    <property type="protein sequence ID" value="CAD8064548.1"/>
    <property type="molecule type" value="Genomic_DNA"/>
</dbReference>
<proteinExistence type="predicted"/>
<accession>A0A8S1L9K3</accession>
<comment type="caution">
    <text evidence="2">The sequence shown here is derived from an EMBL/GenBank/DDBJ whole genome shotgun (WGS) entry which is preliminary data.</text>
</comment>
<evidence type="ECO:0000256" key="1">
    <source>
        <dbReference type="SAM" id="MobiDB-lite"/>
    </source>
</evidence>
<dbReference type="Proteomes" id="UP000692954">
    <property type="component" value="Unassembled WGS sequence"/>
</dbReference>
<feature type="compositionally biased region" description="Polar residues" evidence="1">
    <location>
        <begin position="65"/>
        <end position="77"/>
    </location>
</feature>
<organism evidence="2 3">
    <name type="scientific">Paramecium sonneborni</name>
    <dbReference type="NCBI Taxonomy" id="65129"/>
    <lineage>
        <taxon>Eukaryota</taxon>
        <taxon>Sar</taxon>
        <taxon>Alveolata</taxon>
        <taxon>Ciliophora</taxon>
        <taxon>Intramacronucleata</taxon>
        <taxon>Oligohymenophorea</taxon>
        <taxon>Peniculida</taxon>
        <taxon>Parameciidae</taxon>
        <taxon>Paramecium</taxon>
    </lineage>
</organism>
<evidence type="ECO:0000313" key="3">
    <source>
        <dbReference type="Proteomes" id="UP000692954"/>
    </source>
</evidence>
<dbReference type="OrthoDB" id="303594at2759"/>
<dbReference type="AlphaFoldDB" id="A0A8S1L9K3"/>
<reference evidence="2" key="1">
    <citation type="submission" date="2021-01" db="EMBL/GenBank/DDBJ databases">
        <authorList>
            <consortium name="Genoscope - CEA"/>
            <person name="William W."/>
        </authorList>
    </citation>
    <scope>NUCLEOTIDE SEQUENCE</scope>
</reference>
<feature type="region of interest" description="Disordered" evidence="1">
    <location>
        <begin position="54"/>
        <end position="77"/>
    </location>
</feature>
<protein>
    <submittedName>
        <fullName evidence="2">Uncharacterized protein</fullName>
    </submittedName>
</protein>
<evidence type="ECO:0000313" key="2">
    <source>
        <dbReference type="EMBL" id="CAD8064548.1"/>
    </source>
</evidence>
<keyword evidence="3" id="KW-1185">Reference proteome</keyword>
<name>A0A8S1L9K3_9CILI</name>
<sequence length="77" mass="9076">MGKNRFHSPKKQNKGRISIRYFQQDFDTLQQLTITNTNLPQMCDNQRMLKTNTEFNQDDDGLDTQIGNKNVQPKFQI</sequence>